<feature type="transmembrane region" description="Helical" evidence="1">
    <location>
        <begin position="82"/>
        <end position="105"/>
    </location>
</feature>
<dbReference type="GO" id="GO:0046872">
    <property type="term" value="F:metal ion binding"/>
    <property type="evidence" value="ECO:0007669"/>
    <property type="project" value="InterPro"/>
</dbReference>
<evidence type="ECO:0000313" key="4">
    <source>
        <dbReference type="Proteomes" id="UP000177092"/>
    </source>
</evidence>
<evidence type="ECO:0000259" key="2">
    <source>
        <dbReference type="PROSITE" id="PS50846"/>
    </source>
</evidence>
<dbReference type="EMBL" id="MFJN01000009">
    <property type="protein sequence ID" value="OGG22121.1"/>
    <property type="molecule type" value="Genomic_DNA"/>
</dbReference>
<dbReference type="Pfam" id="PF00403">
    <property type="entry name" value="HMA"/>
    <property type="match status" value="1"/>
</dbReference>
<dbReference type="Proteomes" id="UP000177092">
    <property type="component" value="Unassembled WGS sequence"/>
</dbReference>
<dbReference type="AlphaFoldDB" id="A0A1F6ABN4"/>
<feature type="transmembrane region" description="Helical" evidence="1">
    <location>
        <begin position="195"/>
        <end position="218"/>
    </location>
</feature>
<dbReference type="STRING" id="1798384.A3D03_02040"/>
<comment type="caution">
    <text evidence="3">The sequence shown here is derived from an EMBL/GenBank/DDBJ whole genome shotgun (WGS) entry which is preliminary data.</text>
</comment>
<dbReference type="Gene3D" id="3.30.70.100">
    <property type="match status" value="1"/>
</dbReference>
<feature type="transmembrane region" description="Helical" evidence="1">
    <location>
        <begin position="252"/>
        <end position="273"/>
    </location>
</feature>
<dbReference type="InterPro" id="IPR006121">
    <property type="entry name" value="HMA_dom"/>
</dbReference>
<evidence type="ECO:0000313" key="3">
    <source>
        <dbReference type="EMBL" id="OGG22121.1"/>
    </source>
</evidence>
<sequence length="370" mass="39864">MFKTTIPIKGMHCRSCELLIEDELKTVSGVKRAEVSWKRSCADVYYEEEVNNNEIRQVVEKAGYKIGIEEKKPLFSKNLEDYIEVTVAGVALFFLYITLNIFGFSQYFNVSTASPTGLIPIFLIGLTAGFSTCMALIGGLILGVSARFSEMHPDANTLTKFKPHIYFNTGRIISYVLLGGAIGAIGSLFQLSSFSLGLMTMGVALVMFTLGLQLTGLFPRISSAGFTLPTGISRLLGINESQKNTYSHRNSFTLGALTFFLPCGFTQAMQLLAISSGSFWKGAAIMGIFALGTAPGLLGIGGITSILKGFFAQKFFKFAGVAVTVLALYNMQNGINLIGLSSILPFSSGTNALAFSNAPNIVNGVQIIKM</sequence>
<dbReference type="CDD" id="cd00371">
    <property type="entry name" value="HMA"/>
    <property type="match status" value="1"/>
</dbReference>
<dbReference type="InterPro" id="IPR039447">
    <property type="entry name" value="UreH-like_TM_dom"/>
</dbReference>
<dbReference type="PANTHER" id="PTHR42208:SF1">
    <property type="entry name" value="HEAVY METAL TRANSPORTER"/>
    <property type="match status" value="1"/>
</dbReference>
<name>A0A1F6ABN4_9BACT</name>
<gene>
    <name evidence="3" type="ORF">A3D03_02040</name>
</gene>
<keyword evidence="1" id="KW-0812">Transmembrane</keyword>
<organism evidence="3 4">
    <name type="scientific">Candidatus Gottesmanbacteria bacterium RIFCSPHIGHO2_02_FULL_40_13</name>
    <dbReference type="NCBI Taxonomy" id="1798384"/>
    <lineage>
        <taxon>Bacteria</taxon>
        <taxon>Candidatus Gottesmaniibacteriota</taxon>
    </lineage>
</organism>
<evidence type="ECO:0000256" key="1">
    <source>
        <dbReference type="SAM" id="Phobius"/>
    </source>
</evidence>
<reference evidence="3 4" key="1">
    <citation type="journal article" date="2016" name="Nat. Commun.">
        <title>Thousands of microbial genomes shed light on interconnected biogeochemical processes in an aquifer system.</title>
        <authorList>
            <person name="Anantharaman K."/>
            <person name="Brown C.T."/>
            <person name="Hug L.A."/>
            <person name="Sharon I."/>
            <person name="Castelle C.J."/>
            <person name="Probst A.J."/>
            <person name="Thomas B.C."/>
            <person name="Singh A."/>
            <person name="Wilkins M.J."/>
            <person name="Karaoz U."/>
            <person name="Brodie E.L."/>
            <person name="Williams K.H."/>
            <person name="Hubbard S.S."/>
            <person name="Banfield J.F."/>
        </authorList>
    </citation>
    <scope>NUCLEOTIDE SEQUENCE [LARGE SCALE GENOMIC DNA]</scope>
</reference>
<dbReference type="InterPro" id="IPR036163">
    <property type="entry name" value="HMA_dom_sf"/>
</dbReference>
<keyword evidence="1" id="KW-1133">Transmembrane helix</keyword>
<dbReference type="PANTHER" id="PTHR42208">
    <property type="entry name" value="HEAVY METAL TRANSPORTER-RELATED"/>
    <property type="match status" value="1"/>
</dbReference>
<accession>A0A1F6ABN4</accession>
<feature type="non-terminal residue" evidence="3">
    <location>
        <position position="370"/>
    </location>
</feature>
<feature type="transmembrane region" description="Helical" evidence="1">
    <location>
        <begin position="165"/>
        <end position="189"/>
    </location>
</feature>
<dbReference type="PROSITE" id="PS50846">
    <property type="entry name" value="HMA_2"/>
    <property type="match status" value="1"/>
</dbReference>
<dbReference type="SUPFAM" id="SSF55008">
    <property type="entry name" value="HMA, heavy metal-associated domain"/>
    <property type="match status" value="1"/>
</dbReference>
<feature type="transmembrane region" description="Helical" evidence="1">
    <location>
        <begin position="315"/>
        <end position="332"/>
    </location>
</feature>
<feature type="transmembrane region" description="Helical" evidence="1">
    <location>
        <begin position="117"/>
        <end position="144"/>
    </location>
</feature>
<keyword evidence="1" id="KW-0472">Membrane</keyword>
<protein>
    <recommendedName>
        <fullName evidence="2">HMA domain-containing protein</fullName>
    </recommendedName>
</protein>
<feature type="transmembrane region" description="Helical" evidence="1">
    <location>
        <begin position="279"/>
        <end position="303"/>
    </location>
</feature>
<proteinExistence type="predicted"/>
<dbReference type="Pfam" id="PF13386">
    <property type="entry name" value="DsbD_2"/>
    <property type="match status" value="1"/>
</dbReference>
<feature type="domain" description="HMA" evidence="2">
    <location>
        <begin position="2"/>
        <end position="67"/>
    </location>
</feature>